<protein>
    <recommendedName>
        <fullName evidence="1">glutathione transferase</fullName>
        <ecNumber evidence="1">2.5.1.18</ecNumber>
    </recommendedName>
</protein>
<accession>A0A4R0R258</accession>
<keyword evidence="2" id="KW-0808">Transferase</keyword>
<dbReference type="InterPro" id="IPR010987">
    <property type="entry name" value="Glutathione-S-Trfase_C-like"/>
</dbReference>
<comment type="caution">
    <text evidence="5">The sequence shown here is derived from an EMBL/GenBank/DDBJ whole genome shotgun (WGS) entry which is preliminary data.</text>
</comment>
<evidence type="ECO:0000313" key="5">
    <source>
        <dbReference type="EMBL" id="TCD59966.1"/>
    </source>
</evidence>
<dbReference type="GO" id="GO:0043295">
    <property type="term" value="F:glutathione binding"/>
    <property type="evidence" value="ECO:0007669"/>
    <property type="project" value="TreeGrafter"/>
</dbReference>
<dbReference type="SUPFAM" id="SSF47616">
    <property type="entry name" value="GST C-terminal domain-like"/>
    <property type="match status" value="1"/>
</dbReference>
<proteinExistence type="predicted"/>
<feature type="domain" description="GST C-terminal" evidence="4">
    <location>
        <begin position="1"/>
        <end position="103"/>
    </location>
</feature>
<dbReference type="AlphaFoldDB" id="A0A4R0R258"/>
<comment type="catalytic activity">
    <reaction evidence="3">
        <text>RX + glutathione = an S-substituted glutathione + a halide anion + H(+)</text>
        <dbReference type="Rhea" id="RHEA:16437"/>
        <dbReference type="ChEBI" id="CHEBI:15378"/>
        <dbReference type="ChEBI" id="CHEBI:16042"/>
        <dbReference type="ChEBI" id="CHEBI:17792"/>
        <dbReference type="ChEBI" id="CHEBI:57925"/>
        <dbReference type="ChEBI" id="CHEBI:90779"/>
        <dbReference type="EC" id="2.5.1.18"/>
    </reaction>
</comment>
<dbReference type="GO" id="GO:0005737">
    <property type="term" value="C:cytoplasm"/>
    <property type="evidence" value="ECO:0007669"/>
    <property type="project" value="TreeGrafter"/>
</dbReference>
<evidence type="ECO:0000259" key="4">
    <source>
        <dbReference type="PROSITE" id="PS50405"/>
    </source>
</evidence>
<sequence>ATSELVFKPVYGGVTDEVRAKELLESLETNLDVYDKILSSHKYLAGDNITLADIFHIPYANLLHSAKHINLEDAKRPNLARWWKDISSRPAWQSVKDGVSSSA</sequence>
<dbReference type="Proteomes" id="UP000292702">
    <property type="component" value="Unassembled WGS sequence"/>
</dbReference>
<evidence type="ECO:0000256" key="3">
    <source>
        <dbReference type="ARBA" id="ARBA00047960"/>
    </source>
</evidence>
<feature type="non-terminal residue" evidence="5">
    <location>
        <position position="1"/>
    </location>
</feature>
<dbReference type="Pfam" id="PF00043">
    <property type="entry name" value="GST_C"/>
    <property type="match status" value="1"/>
</dbReference>
<organism evidence="5 6">
    <name type="scientific">Steccherinum ochraceum</name>
    <dbReference type="NCBI Taxonomy" id="92696"/>
    <lineage>
        <taxon>Eukaryota</taxon>
        <taxon>Fungi</taxon>
        <taxon>Dikarya</taxon>
        <taxon>Basidiomycota</taxon>
        <taxon>Agaricomycotina</taxon>
        <taxon>Agaricomycetes</taxon>
        <taxon>Polyporales</taxon>
        <taxon>Steccherinaceae</taxon>
        <taxon>Steccherinum</taxon>
    </lineage>
</organism>
<gene>
    <name evidence="5" type="ORF">EIP91_010956</name>
</gene>
<keyword evidence="6" id="KW-1185">Reference proteome</keyword>
<dbReference type="STRING" id="92696.A0A4R0R258"/>
<dbReference type="GO" id="GO:0006749">
    <property type="term" value="P:glutathione metabolic process"/>
    <property type="evidence" value="ECO:0007669"/>
    <property type="project" value="TreeGrafter"/>
</dbReference>
<name>A0A4R0R258_9APHY</name>
<dbReference type="EC" id="2.5.1.18" evidence="1"/>
<dbReference type="GO" id="GO:0004364">
    <property type="term" value="F:glutathione transferase activity"/>
    <property type="evidence" value="ECO:0007669"/>
    <property type="project" value="UniProtKB-EC"/>
</dbReference>
<dbReference type="InterPro" id="IPR004046">
    <property type="entry name" value="GST_C"/>
</dbReference>
<dbReference type="InterPro" id="IPR036282">
    <property type="entry name" value="Glutathione-S-Trfase_C_sf"/>
</dbReference>
<dbReference type="OrthoDB" id="249703at2759"/>
<dbReference type="EMBL" id="RWJN01000689">
    <property type="protein sequence ID" value="TCD59966.1"/>
    <property type="molecule type" value="Genomic_DNA"/>
</dbReference>
<reference evidence="5 6" key="1">
    <citation type="submission" date="2018-11" db="EMBL/GenBank/DDBJ databases">
        <title>Genome assembly of Steccherinum ochraceum LE-BIN_3174, the white-rot fungus of the Steccherinaceae family (The Residual Polyporoid clade, Polyporales, Basidiomycota).</title>
        <authorList>
            <person name="Fedorova T.V."/>
            <person name="Glazunova O.A."/>
            <person name="Landesman E.O."/>
            <person name="Moiseenko K.V."/>
            <person name="Psurtseva N.V."/>
            <person name="Savinova O.S."/>
            <person name="Shakhova N.V."/>
            <person name="Tyazhelova T.V."/>
            <person name="Vasina D.V."/>
        </authorList>
    </citation>
    <scope>NUCLEOTIDE SEQUENCE [LARGE SCALE GENOMIC DNA]</scope>
    <source>
        <strain evidence="5 6">LE-BIN_3174</strain>
    </source>
</reference>
<dbReference type="PANTHER" id="PTHR43900:SF3">
    <property type="entry name" value="GLUTATHIONE S-TRANSFERASE RHO"/>
    <property type="match status" value="1"/>
</dbReference>
<dbReference type="PROSITE" id="PS50405">
    <property type="entry name" value="GST_CTER"/>
    <property type="match status" value="1"/>
</dbReference>
<dbReference type="Gene3D" id="1.20.1050.10">
    <property type="match status" value="1"/>
</dbReference>
<dbReference type="PANTHER" id="PTHR43900">
    <property type="entry name" value="GLUTATHIONE S-TRANSFERASE RHO"/>
    <property type="match status" value="1"/>
</dbReference>
<evidence type="ECO:0000256" key="1">
    <source>
        <dbReference type="ARBA" id="ARBA00012452"/>
    </source>
</evidence>
<evidence type="ECO:0000313" key="6">
    <source>
        <dbReference type="Proteomes" id="UP000292702"/>
    </source>
</evidence>
<evidence type="ECO:0000256" key="2">
    <source>
        <dbReference type="ARBA" id="ARBA00022679"/>
    </source>
</evidence>